<proteinExistence type="predicted"/>
<dbReference type="PROSITE" id="PS50293">
    <property type="entry name" value="TPR_REGION"/>
    <property type="match status" value="1"/>
</dbReference>
<accession>A0ABR9XC64</accession>
<dbReference type="SUPFAM" id="SSF48452">
    <property type="entry name" value="TPR-like"/>
    <property type="match status" value="2"/>
</dbReference>
<gene>
    <name evidence="8" type="ORF">IRJ18_01330</name>
</gene>
<dbReference type="InterPro" id="IPR036890">
    <property type="entry name" value="HATPase_C_sf"/>
</dbReference>
<dbReference type="InterPro" id="IPR005467">
    <property type="entry name" value="His_kinase_dom"/>
</dbReference>
<dbReference type="PANTHER" id="PTHR43547:SF2">
    <property type="entry name" value="HYBRID SIGNAL TRANSDUCTION HISTIDINE KINASE C"/>
    <property type="match status" value="1"/>
</dbReference>
<evidence type="ECO:0000259" key="7">
    <source>
        <dbReference type="PROSITE" id="PS50109"/>
    </source>
</evidence>
<name>A0ABR9XC64_9SPHI</name>
<organism evidence="8 9">
    <name type="scientific">Mucilaginibacter boryungensis</name>
    <dbReference type="NCBI Taxonomy" id="768480"/>
    <lineage>
        <taxon>Bacteria</taxon>
        <taxon>Pseudomonadati</taxon>
        <taxon>Bacteroidota</taxon>
        <taxon>Sphingobacteriia</taxon>
        <taxon>Sphingobacteriales</taxon>
        <taxon>Sphingobacteriaceae</taxon>
        <taxon>Mucilaginibacter</taxon>
    </lineage>
</organism>
<comment type="catalytic activity">
    <reaction evidence="1">
        <text>ATP + protein L-histidine = ADP + protein N-phospho-L-histidine.</text>
        <dbReference type="EC" id="2.7.13.3"/>
    </reaction>
</comment>
<dbReference type="InterPro" id="IPR003594">
    <property type="entry name" value="HATPase_dom"/>
</dbReference>
<dbReference type="Gene3D" id="3.30.565.10">
    <property type="entry name" value="Histidine kinase-like ATPase, C-terminal domain"/>
    <property type="match status" value="1"/>
</dbReference>
<evidence type="ECO:0000256" key="1">
    <source>
        <dbReference type="ARBA" id="ARBA00000085"/>
    </source>
</evidence>
<dbReference type="SUPFAM" id="SSF55874">
    <property type="entry name" value="ATPase domain of HSP90 chaperone/DNA topoisomerase II/histidine kinase"/>
    <property type="match status" value="1"/>
</dbReference>
<feature type="chain" id="PRO_5045557401" description="histidine kinase" evidence="6">
    <location>
        <begin position="18"/>
        <end position="647"/>
    </location>
</feature>
<sequence length="647" mass="72859">MRYFSILFLFISSAVFAQQTTSQLREKLVKDAESDKIKTSLQLSKAYAATQPDSAVDFCNQAMRLAQKHNDRHDEASILLELGRINELHHHNDLARRFTNESLSIFRTIKESEGIALAYDQLGMVEGLQENIALATRDMNRAMKFYEDTHDTSGILETYHGLGAVYEQKGEIEKALTYYLRALVQYEHRSIKPEAYFILLERIGHLYLKKGDPKNALRYLEEGVRNSSNPSNRDTQITLLDEEGKVFEQEGEKARALAYYKKALAEAKTFNKPQEEAQALISIAAVLKKQDAKQSLNDLKTALNIARDLHQPQLEANIYQALAGIYQQQKDYKEAMEALEEHHRLLDSLLGADTTKDIAELDSSYALESSREKLGQLQQVNKKENTELNLGIVILIAALVILVLLVFYLRKVKRLNAELTASNKVKDTLFSIIGHDLKGPAGSAAQLFAMMETEEFSEEELRVMISELREQTSASFELLNALFEWGRSQLQGVKVHQELVETKPIISKNIAVLSQQAAIKNITITDNTPADARVFMDANHFDFIIRNLLSNAIKFTFADGKVDVTFIAGEKEMIYGVRDTGIGISEVQQKAFLKTNINVSFGTKGEKGSGLGLLLIKEFVKANHGRIWLESTEGQGTTFYFAFPVNN</sequence>
<dbReference type="Proteomes" id="UP000632774">
    <property type="component" value="Unassembled WGS sequence"/>
</dbReference>
<evidence type="ECO:0000256" key="4">
    <source>
        <dbReference type="PROSITE-ProRule" id="PRU00339"/>
    </source>
</evidence>
<evidence type="ECO:0000256" key="3">
    <source>
        <dbReference type="ARBA" id="ARBA00022553"/>
    </source>
</evidence>
<dbReference type="InterPro" id="IPR019734">
    <property type="entry name" value="TPR_rpt"/>
</dbReference>
<keyword evidence="5" id="KW-0812">Transmembrane</keyword>
<feature type="transmembrane region" description="Helical" evidence="5">
    <location>
        <begin position="388"/>
        <end position="409"/>
    </location>
</feature>
<dbReference type="InterPro" id="IPR004358">
    <property type="entry name" value="Sig_transdc_His_kin-like_C"/>
</dbReference>
<dbReference type="Gene3D" id="1.25.40.10">
    <property type="entry name" value="Tetratricopeptide repeat domain"/>
    <property type="match status" value="2"/>
</dbReference>
<dbReference type="EC" id="2.7.13.3" evidence="2"/>
<dbReference type="PROSITE" id="PS50109">
    <property type="entry name" value="HIS_KIN"/>
    <property type="match status" value="1"/>
</dbReference>
<dbReference type="RefSeq" id="WP_194104402.1">
    <property type="nucleotide sequence ID" value="NZ_JADFFM010000001.1"/>
</dbReference>
<keyword evidence="5" id="KW-0472">Membrane</keyword>
<feature type="repeat" description="TPR" evidence="4">
    <location>
        <begin position="156"/>
        <end position="189"/>
    </location>
</feature>
<dbReference type="PRINTS" id="PR00344">
    <property type="entry name" value="BCTRLSENSOR"/>
</dbReference>
<evidence type="ECO:0000313" key="8">
    <source>
        <dbReference type="EMBL" id="MBE9664982.1"/>
    </source>
</evidence>
<evidence type="ECO:0000256" key="2">
    <source>
        <dbReference type="ARBA" id="ARBA00012438"/>
    </source>
</evidence>
<keyword evidence="4" id="KW-0802">TPR repeat</keyword>
<protein>
    <recommendedName>
        <fullName evidence="2">histidine kinase</fullName>
        <ecNumber evidence="2">2.7.13.3</ecNumber>
    </recommendedName>
</protein>
<feature type="domain" description="Histidine kinase" evidence="7">
    <location>
        <begin position="432"/>
        <end position="647"/>
    </location>
</feature>
<evidence type="ECO:0000256" key="6">
    <source>
        <dbReference type="SAM" id="SignalP"/>
    </source>
</evidence>
<dbReference type="PANTHER" id="PTHR43547">
    <property type="entry name" value="TWO-COMPONENT HISTIDINE KINASE"/>
    <property type="match status" value="1"/>
</dbReference>
<evidence type="ECO:0000313" key="9">
    <source>
        <dbReference type="Proteomes" id="UP000632774"/>
    </source>
</evidence>
<dbReference type="Pfam" id="PF13424">
    <property type="entry name" value="TPR_12"/>
    <property type="match status" value="1"/>
</dbReference>
<keyword evidence="3" id="KW-0597">Phosphoprotein</keyword>
<dbReference type="InterPro" id="IPR036097">
    <property type="entry name" value="HisK_dim/P_sf"/>
</dbReference>
<keyword evidence="6" id="KW-0732">Signal</keyword>
<keyword evidence="9" id="KW-1185">Reference proteome</keyword>
<dbReference type="Pfam" id="PF02518">
    <property type="entry name" value="HATPase_c"/>
    <property type="match status" value="1"/>
</dbReference>
<evidence type="ECO:0000256" key="5">
    <source>
        <dbReference type="SAM" id="Phobius"/>
    </source>
</evidence>
<dbReference type="PROSITE" id="PS50005">
    <property type="entry name" value="TPR"/>
    <property type="match status" value="1"/>
</dbReference>
<keyword evidence="5" id="KW-1133">Transmembrane helix</keyword>
<dbReference type="EMBL" id="JADFFM010000001">
    <property type="protein sequence ID" value="MBE9664982.1"/>
    <property type="molecule type" value="Genomic_DNA"/>
</dbReference>
<dbReference type="SMART" id="SM00387">
    <property type="entry name" value="HATPase_c"/>
    <property type="match status" value="1"/>
</dbReference>
<comment type="caution">
    <text evidence="8">The sequence shown here is derived from an EMBL/GenBank/DDBJ whole genome shotgun (WGS) entry which is preliminary data.</text>
</comment>
<dbReference type="InterPro" id="IPR011990">
    <property type="entry name" value="TPR-like_helical_dom_sf"/>
</dbReference>
<reference evidence="8 9" key="1">
    <citation type="submission" date="2020-10" db="EMBL/GenBank/DDBJ databases">
        <title>Mucilaginibacter mali sp. nov., isolated from rhizosphere soil of apple orchard.</title>
        <authorList>
            <person name="Lee J.-S."/>
            <person name="Kim H.S."/>
            <person name="Kim J.-S."/>
        </authorList>
    </citation>
    <scope>NUCLEOTIDE SEQUENCE [LARGE SCALE GENOMIC DNA]</scope>
    <source>
        <strain evidence="8 9">KCTC 23157</strain>
    </source>
</reference>
<dbReference type="Pfam" id="PF13181">
    <property type="entry name" value="TPR_8"/>
    <property type="match status" value="2"/>
</dbReference>
<dbReference type="SUPFAM" id="SSF47384">
    <property type="entry name" value="Homodimeric domain of signal transducing histidine kinase"/>
    <property type="match status" value="1"/>
</dbReference>
<dbReference type="SMART" id="SM00028">
    <property type="entry name" value="TPR"/>
    <property type="match status" value="8"/>
</dbReference>
<feature type="signal peptide" evidence="6">
    <location>
        <begin position="1"/>
        <end position="17"/>
    </location>
</feature>